<evidence type="ECO:0000313" key="4">
    <source>
        <dbReference type="Proteomes" id="UP000838412"/>
    </source>
</evidence>
<feature type="region of interest" description="Disordered" evidence="1">
    <location>
        <begin position="76"/>
        <end position="96"/>
    </location>
</feature>
<evidence type="ECO:0000313" key="3">
    <source>
        <dbReference type="EMBL" id="CAH1254241.1"/>
    </source>
</evidence>
<name>A0A8K0EK12_BRALA</name>
<proteinExistence type="predicted"/>
<organism evidence="3 4">
    <name type="scientific">Branchiostoma lanceolatum</name>
    <name type="common">Common lancelet</name>
    <name type="synonym">Amphioxus lanceolatum</name>
    <dbReference type="NCBI Taxonomy" id="7740"/>
    <lineage>
        <taxon>Eukaryota</taxon>
        <taxon>Metazoa</taxon>
        <taxon>Chordata</taxon>
        <taxon>Cephalochordata</taxon>
        <taxon>Leptocardii</taxon>
        <taxon>Amphioxiformes</taxon>
        <taxon>Branchiostomatidae</taxon>
        <taxon>Branchiostoma</taxon>
    </lineage>
</organism>
<feature type="signal peptide" evidence="2">
    <location>
        <begin position="1"/>
        <end position="29"/>
    </location>
</feature>
<reference evidence="3" key="1">
    <citation type="submission" date="2022-01" db="EMBL/GenBank/DDBJ databases">
        <authorList>
            <person name="Braso-Vives M."/>
        </authorList>
    </citation>
    <scope>NUCLEOTIDE SEQUENCE</scope>
</reference>
<evidence type="ECO:0000256" key="2">
    <source>
        <dbReference type="SAM" id="SignalP"/>
    </source>
</evidence>
<keyword evidence="4" id="KW-1185">Reference proteome</keyword>
<dbReference type="AlphaFoldDB" id="A0A8K0EK12"/>
<protein>
    <submittedName>
        <fullName evidence="3">Hypp1321 protein</fullName>
    </submittedName>
</protein>
<keyword evidence="2" id="KW-0732">Signal</keyword>
<dbReference type="Proteomes" id="UP000838412">
    <property type="component" value="Chromosome 2"/>
</dbReference>
<dbReference type="EMBL" id="OV696687">
    <property type="protein sequence ID" value="CAH1254241.1"/>
    <property type="molecule type" value="Genomic_DNA"/>
</dbReference>
<gene>
    <name evidence="3" type="primary">Hypp1321</name>
    <name evidence="3" type="ORF">BLAG_LOCUS13723</name>
</gene>
<sequence>MQLPGTTLRHATVVLVVLCIAVTIAHVRGEGGGDTAALFNRLARDDKSTNAKLKHIIPLRFGKKWANFDDAAPAVRPAYGSKPTEDGGPAQSHRVHSKPLPLIQLLQYAVRLMEEVIQGLEMEQQGGMP</sequence>
<evidence type="ECO:0000256" key="1">
    <source>
        <dbReference type="SAM" id="MobiDB-lite"/>
    </source>
</evidence>
<feature type="chain" id="PRO_5035462879" evidence="2">
    <location>
        <begin position="30"/>
        <end position="129"/>
    </location>
</feature>
<dbReference type="OrthoDB" id="10026560at2759"/>
<accession>A0A8K0EK12</accession>